<dbReference type="InterPro" id="IPR042491">
    <property type="entry name" value="Vps35_C"/>
</dbReference>
<comment type="similarity">
    <text evidence="2">Belongs to the VPS35 family.</text>
</comment>
<evidence type="ECO:0000256" key="5">
    <source>
        <dbReference type="ARBA" id="ARBA00023136"/>
    </source>
</evidence>
<dbReference type="GO" id="GO:0005829">
    <property type="term" value="C:cytosol"/>
    <property type="evidence" value="ECO:0007669"/>
    <property type="project" value="GOC"/>
</dbReference>
<feature type="non-terminal residue" evidence="6">
    <location>
        <position position="185"/>
    </location>
</feature>
<reference evidence="6" key="1">
    <citation type="submission" date="2022-07" db="EMBL/GenBank/DDBJ databases">
        <title>Phylogenomic reconstructions and comparative analyses of Kickxellomycotina fungi.</title>
        <authorList>
            <person name="Reynolds N.K."/>
            <person name="Stajich J.E."/>
            <person name="Barry K."/>
            <person name="Grigoriev I.V."/>
            <person name="Crous P."/>
            <person name="Smith M.E."/>
        </authorList>
    </citation>
    <scope>NUCLEOTIDE SEQUENCE</scope>
    <source>
        <strain evidence="6">IMI 214461</strain>
    </source>
</reference>
<keyword evidence="3" id="KW-0813">Transport</keyword>
<comment type="caution">
    <text evidence="6">The sequence shown here is derived from an EMBL/GenBank/DDBJ whole genome shotgun (WGS) entry which is preliminary data.</text>
</comment>
<dbReference type="AlphaFoldDB" id="A0A9W8BE12"/>
<evidence type="ECO:0000313" key="6">
    <source>
        <dbReference type="EMBL" id="KAJ1997017.1"/>
    </source>
</evidence>
<keyword evidence="5" id="KW-0472">Membrane</keyword>
<dbReference type="PANTHER" id="PTHR11099:SF0">
    <property type="entry name" value="VACUOLAR PROTEIN SORTING-ASSOCIATED PROTEIN 35"/>
    <property type="match status" value="1"/>
</dbReference>
<dbReference type="Pfam" id="PF03635">
    <property type="entry name" value="Vps35"/>
    <property type="match status" value="1"/>
</dbReference>
<dbReference type="GO" id="GO:0042147">
    <property type="term" value="P:retrograde transport, endosome to Golgi"/>
    <property type="evidence" value="ECO:0007669"/>
    <property type="project" value="InterPro"/>
</dbReference>
<dbReference type="InterPro" id="IPR005378">
    <property type="entry name" value="Vps35"/>
</dbReference>
<keyword evidence="7" id="KW-1185">Reference proteome</keyword>
<evidence type="ECO:0000256" key="2">
    <source>
        <dbReference type="ARBA" id="ARBA00006536"/>
    </source>
</evidence>
<name>A0A9W8BE12_9FUNG</name>
<proteinExistence type="inferred from homology"/>
<gene>
    <name evidence="6" type="primary">vps35_2</name>
    <name evidence="6" type="ORF">H4R26_005983</name>
</gene>
<evidence type="ECO:0000256" key="1">
    <source>
        <dbReference type="ARBA" id="ARBA00004170"/>
    </source>
</evidence>
<accession>A0A9W8BE12</accession>
<evidence type="ECO:0000256" key="4">
    <source>
        <dbReference type="ARBA" id="ARBA00022927"/>
    </source>
</evidence>
<protein>
    <submittedName>
        <fullName evidence="6">Retromer complex subunit Vps35</fullName>
    </submittedName>
</protein>
<evidence type="ECO:0000256" key="3">
    <source>
        <dbReference type="ARBA" id="ARBA00022448"/>
    </source>
</evidence>
<dbReference type="GO" id="GO:0030906">
    <property type="term" value="C:retromer, cargo-selective complex"/>
    <property type="evidence" value="ECO:0007669"/>
    <property type="project" value="InterPro"/>
</dbReference>
<dbReference type="GO" id="GO:0005770">
    <property type="term" value="C:late endosome"/>
    <property type="evidence" value="ECO:0007669"/>
    <property type="project" value="TreeGrafter"/>
</dbReference>
<evidence type="ECO:0000313" key="7">
    <source>
        <dbReference type="Proteomes" id="UP001150907"/>
    </source>
</evidence>
<dbReference type="OrthoDB" id="10258141at2759"/>
<dbReference type="Gene3D" id="1.25.40.660">
    <property type="entry name" value="Vacuolar protein sorting-associated protein 35, helical subcomplex Vps35-C"/>
    <property type="match status" value="1"/>
</dbReference>
<organism evidence="6 7">
    <name type="scientific">Coemansia thaxteri</name>
    <dbReference type="NCBI Taxonomy" id="2663907"/>
    <lineage>
        <taxon>Eukaryota</taxon>
        <taxon>Fungi</taxon>
        <taxon>Fungi incertae sedis</taxon>
        <taxon>Zoopagomycota</taxon>
        <taxon>Kickxellomycotina</taxon>
        <taxon>Kickxellomycetes</taxon>
        <taxon>Kickxellales</taxon>
        <taxon>Kickxellaceae</taxon>
        <taxon>Coemansia</taxon>
    </lineage>
</organism>
<dbReference type="GO" id="GO:0006886">
    <property type="term" value="P:intracellular protein transport"/>
    <property type="evidence" value="ECO:0007669"/>
    <property type="project" value="TreeGrafter"/>
</dbReference>
<sequence length="185" mass="19811">MLRLSLACNPLPPAPVDNVLAFVREQLRARDLSPGAHNPATANQLLALLLGPLRAYANPLKILELGNYGPLLESQTERTRKSVAVALLTAILQRNTTMTNEEEVAGIVRLCASLTNKSPDAQPGSISNASTTDMPYPGTPFDEDDLAEEQGLLARLVHLIRGPDVVTQLSLLTVARDALSRGGDL</sequence>
<comment type="subcellular location">
    <subcellularLocation>
        <location evidence="1">Membrane</location>
        <topology evidence="1">Peripheral membrane protein</topology>
    </subcellularLocation>
</comment>
<dbReference type="PANTHER" id="PTHR11099">
    <property type="entry name" value="VACUOLAR SORTING PROTEIN 35"/>
    <property type="match status" value="1"/>
</dbReference>
<dbReference type="Proteomes" id="UP001150907">
    <property type="component" value="Unassembled WGS sequence"/>
</dbReference>
<dbReference type="EMBL" id="JANBQF010001532">
    <property type="protein sequence ID" value="KAJ1997017.1"/>
    <property type="molecule type" value="Genomic_DNA"/>
</dbReference>
<keyword evidence="4" id="KW-0653">Protein transport</keyword>